<keyword evidence="7" id="KW-0067">ATP-binding</keyword>
<sequence length="314" mass="36538">MKFNLDEIKSLEDLKIAKNKFSQSEELLELKAKLKEVNFEEKAEIGRKIQALQKEAEDFFNQAKEKLEKEAINSSLSKEFVDVAMPMSFEGSLHPVEIVCSRFRKWLTQNGYFELELGEIEEDLYNFEKLNIPKNHPARDMQDSLYLENNLLLRTHNTGVSARALEQYKNKAFSQFCIGKVYRNDEEDATHSHQFTQLDLVSVGKHSFGTLIYTLQSMLSYVLEEKVKIRLRPSYFPFTEPSVEVDVFFKNKWVEVLGAGMLHENVLKEAGYTNKMNGIAAGVGVERIVMIKYGIEDIREFYLNDQRFLRQFKN</sequence>
<proteinExistence type="predicted"/>
<gene>
    <name evidence="14" type="ORF">JN00_0319</name>
</gene>
<comment type="catalytic activity">
    <reaction evidence="11">
        <text>tRNA(Phe) + L-phenylalanine + ATP = L-phenylalanyl-tRNA(Phe) + AMP + diphosphate + H(+)</text>
        <dbReference type="Rhea" id="RHEA:19413"/>
        <dbReference type="Rhea" id="RHEA-COMP:9668"/>
        <dbReference type="Rhea" id="RHEA-COMP:9699"/>
        <dbReference type="ChEBI" id="CHEBI:15378"/>
        <dbReference type="ChEBI" id="CHEBI:30616"/>
        <dbReference type="ChEBI" id="CHEBI:33019"/>
        <dbReference type="ChEBI" id="CHEBI:58095"/>
        <dbReference type="ChEBI" id="CHEBI:78442"/>
        <dbReference type="ChEBI" id="CHEBI:78531"/>
        <dbReference type="ChEBI" id="CHEBI:456215"/>
        <dbReference type="EC" id="6.1.1.20"/>
    </reaction>
</comment>
<dbReference type="GO" id="GO:0005737">
    <property type="term" value="C:cytoplasm"/>
    <property type="evidence" value="ECO:0007669"/>
    <property type="project" value="UniProtKB-SubCell"/>
</dbReference>
<evidence type="ECO:0000259" key="13">
    <source>
        <dbReference type="PROSITE" id="PS50862"/>
    </source>
</evidence>
<evidence type="ECO:0000256" key="11">
    <source>
        <dbReference type="ARBA" id="ARBA00049255"/>
    </source>
</evidence>
<dbReference type="Gene3D" id="3.30.930.10">
    <property type="entry name" value="Bira Bifunctional Protein, Domain 2"/>
    <property type="match status" value="1"/>
</dbReference>
<dbReference type="NCBIfam" id="TIGR00468">
    <property type="entry name" value="pheS"/>
    <property type="match status" value="1"/>
</dbReference>
<dbReference type="InterPro" id="IPR004529">
    <property type="entry name" value="Phe-tRNA-synth_IIc_asu"/>
</dbReference>
<keyword evidence="12" id="KW-0175">Coiled coil</keyword>
<evidence type="ECO:0000256" key="1">
    <source>
        <dbReference type="ARBA" id="ARBA00004496"/>
    </source>
</evidence>
<dbReference type="InterPro" id="IPR010978">
    <property type="entry name" value="tRNA-bd_arm"/>
</dbReference>
<dbReference type="InterPro" id="IPR002319">
    <property type="entry name" value="Phenylalanyl-tRNA_Synthase"/>
</dbReference>
<feature type="domain" description="Aminoacyl-transfer RNA synthetases class-II family profile" evidence="13">
    <location>
        <begin position="103"/>
        <end position="311"/>
    </location>
</feature>
<evidence type="ECO:0000313" key="14">
    <source>
        <dbReference type="EMBL" id="RMA78489.1"/>
    </source>
</evidence>
<evidence type="ECO:0000256" key="8">
    <source>
        <dbReference type="ARBA" id="ARBA00022842"/>
    </source>
</evidence>
<dbReference type="GO" id="GO:0046872">
    <property type="term" value="F:metal ion binding"/>
    <property type="evidence" value="ECO:0007669"/>
    <property type="project" value="UniProtKB-KW"/>
</dbReference>
<keyword evidence="4" id="KW-0436">Ligase</keyword>
<name>A0A3M0A4R0_9BACT</name>
<dbReference type="CDD" id="cd00496">
    <property type="entry name" value="PheRS_alpha_core"/>
    <property type="match status" value="1"/>
</dbReference>
<dbReference type="SUPFAM" id="SSF46589">
    <property type="entry name" value="tRNA-binding arm"/>
    <property type="match status" value="1"/>
</dbReference>
<accession>A0A3M0A4R0</accession>
<evidence type="ECO:0000256" key="12">
    <source>
        <dbReference type="SAM" id="Coils"/>
    </source>
</evidence>
<evidence type="ECO:0000256" key="9">
    <source>
        <dbReference type="ARBA" id="ARBA00022917"/>
    </source>
</evidence>
<keyword evidence="8" id="KW-0460">Magnesium</keyword>
<keyword evidence="5" id="KW-0479">Metal-binding</keyword>
<dbReference type="InterPro" id="IPR004188">
    <property type="entry name" value="Phe-tRNA_ligase_II_N"/>
</dbReference>
<evidence type="ECO:0000256" key="10">
    <source>
        <dbReference type="ARBA" id="ARBA00023146"/>
    </source>
</evidence>
<dbReference type="InterPro" id="IPR006195">
    <property type="entry name" value="aa-tRNA-synth_II"/>
</dbReference>
<dbReference type="PROSITE" id="PS50862">
    <property type="entry name" value="AA_TRNA_LIGASE_II"/>
    <property type="match status" value="1"/>
</dbReference>
<dbReference type="InterPro" id="IPR045864">
    <property type="entry name" value="aa-tRNA-synth_II/BPL/LPL"/>
</dbReference>
<evidence type="ECO:0000256" key="4">
    <source>
        <dbReference type="ARBA" id="ARBA00022598"/>
    </source>
</evidence>
<dbReference type="GO" id="GO:0006432">
    <property type="term" value="P:phenylalanyl-tRNA aminoacylation"/>
    <property type="evidence" value="ECO:0007669"/>
    <property type="project" value="InterPro"/>
</dbReference>
<evidence type="ECO:0000313" key="15">
    <source>
        <dbReference type="Proteomes" id="UP000267246"/>
    </source>
</evidence>
<organism evidence="14 15">
    <name type="scientific">Metamycoplasma subdolum</name>
    <dbReference type="NCBI Taxonomy" id="92407"/>
    <lineage>
        <taxon>Bacteria</taxon>
        <taxon>Bacillati</taxon>
        <taxon>Mycoplasmatota</taxon>
        <taxon>Mycoplasmoidales</taxon>
        <taxon>Metamycoplasmataceae</taxon>
        <taxon>Metamycoplasma</taxon>
    </lineage>
</organism>
<dbReference type="Proteomes" id="UP000267246">
    <property type="component" value="Unassembled WGS sequence"/>
</dbReference>
<dbReference type="Pfam" id="PF01409">
    <property type="entry name" value="tRNA-synt_2d"/>
    <property type="match status" value="1"/>
</dbReference>
<dbReference type="SUPFAM" id="SSF55681">
    <property type="entry name" value="Class II aaRS and biotin synthetases"/>
    <property type="match status" value="1"/>
</dbReference>
<keyword evidence="6" id="KW-0547">Nucleotide-binding</keyword>
<dbReference type="OrthoDB" id="9800719at2"/>
<evidence type="ECO:0000256" key="5">
    <source>
        <dbReference type="ARBA" id="ARBA00022723"/>
    </source>
</evidence>
<dbReference type="AlphaFoldDB" id="A0A3M0A4R0"/>
<dbReference type="EMBL" id="REFI01000007">
    <property type="protein sequence ID" value="RMA78489.1"/>
    <property type="molecule type" value="Genomic_DNA"/>
</dbReference>
<dbReference type="GO" id="GO:0000049">
    <property type="term" value="F:tRNA binding"/>
    <property type="evidence" value="ECO:0007669"/>
    <property type="project" value="InterPro"/>
</dbReference>
<comment type="subcellular location">
    <subcellularLocation>
        <location evidence="1">Cytoplasm</location>
    </subcellularLocation>
</comment>
<keyword evidence="3" id="KW-0963">Cytoplasm</keyword>
<dbReference type="GO" id="GO:0005524">
    <property type="term" value="F:ATP binding"/>
    <property type="evidence" value="ECO:0007669"/>
    <property type="project" value="UniProtKB-KW"/>
</dbReference>
<dbReference type="Pfam" id="PF02912">
    <property type="entry name" value="Phe_tRNA-synt_N"/>
    <property type="match status" value="1"/>
</dbReference>
<dbReference type="EC" id="6.1.1.20" evidence="2"/>
<dbReference type="GO" id="GO:0004826">
    <property type="term" value="F:phenylalanine-tRNA ligase activity"/>
    <property type="evidence" value="ECO:0007669"/>
    <property type="project" value="UniProtKB-EC"/>
</dbReference>
<reference evidence="14 15" key="1">
    <citation type="submission" date="2018-10" db="EMBL/GenBank/DDBJ databases">
        <title>Genomic Encyclopedia of Archaeal and Bacterial Type Strains, Phase II (KMG-II): from individual species to whole genera.</title>
        <authorList>
            <person name="Goeker M."/>
        </authorList>
    </citation>
    <scope>NUCLEOTIDE SEQUENCE [LARGE SCALE GENOMIC DNA]</scope>
    <source>
        <strain evidence="14 15">ATCC 29870</strain>
    </source>
</reference>
<evidence type="ECO:0000256" key="7">
    <source>
        <dbReference type="ARBA" id="ARBA00022840"/>
    </source>
</evidence>
<evidence type="ECO:0000256" key="6">
    <source>
        <dbReference type="ARBA" id="ARBA00022741"/>
    </source>
</evidence>
<dbReference type="PANTHER" id="PTHR11538">
    <property type="entry name" value="PHENYLALANYL-TRNA SYNTHETASE"/>
    <property type="match status" value="1"/>
</dbReference>
<evidence type="ECO:0000256" key="2">
    <source>
        <dbReference type="ARBA" id="ARBA00012814"/>
    </source>
</evidence>
<feature type="coiled-coil region" evidence="12">
    <location>
        <begin position="42"/>
        <end position="69"/>
    </location>
</feature>
<keyword evidence="15" id="KW-1185">Reference proteome</keyword>
<keyword evidence="9" id="KW-0648">Protein biosynthesis</keyword>
<evidence type="ECO:0000256" key="3">
    <source>
        <dbReference type="ARBA" id="ARBA00022490"/>
    </source>
</evidence>
<protein>
    <recommendedName>
        <fullName evidence="2">phenylalanine--tRNA ligase</fullName>
        <ecNumber evidence="2">6.1.1.20</ecNumber>
    </recommendedName>
</protein>
<keyword evidence="10 14" id="KW-0030">Aminoacyl-tRNA synthetase</keyword>
<dbReference type="PANTHER" id="PTHR11538:SF41">
    <property type="entry name" value="PHENYLALANINE--TRNA LIGASE, MITOCHONDRIAL"/>
    <property type="match status" value="1"/>
</dbReference>
<dbReference type="RefSeq" id="WP_121940795.1">
    <property type="nucleotide sequence ID" value="NZ_CP137846.1"/>
</dbReference>
<comment type="caution">
    <text evidence="14">The sequence shown here is derived from an EMBL/GenBank/DDBJ whole genome shotgun (WGS) entry which is preliminary data.</text>
</comment>